<gene>
    <name evidence="3" type="ORF">A0128_02200</name>
</gene>
<evidence type="ECO:0000313" key="4">
    <source>
        <dbReference type="Proteomes" id="UP000094197"/>
    </source>
</evidence>
<dbReference type="OrthoDB" id="9809733at2"/>
<dbReference type="EMBL" id="CP015217">
    <property type="protein sequence ID" value="AOP32785.1"/>
    <property type="molecule type" value="Genomic_DNA"/>
</dbReference>
<keyword evidence="3" id="KW-0413">Isomerase</keyword>
<proteinExistence type="predicted"/>
<keyword evidence="1" id="KW-0812">Transmembrane</keyword>
<keyword evidence="4" id="KW-1185">Reference proteome</keyword>
<dbReference type="InterPro" id="IPR012336">
    <property type="entry name" value="Thioredoxin-like_fold"/>
</dbReference>
<dbReference type="RefSeq" id="WP_069606032.1">
    <property type="nucleotide sequence ID" value="NZ_CP015217.1"/>
</dbReference>
<evidence type="ECO:0000256" key="1">
    <source>
        <dbReference type="SAM" id="Phobius"/>
    </source>
</evidence>
<dbReference type="AlphaFoldDB" id="A0A1D7UT98"/>
<dbReference type="SUPFAM" id="SSF52833">
    <property type="entry name" value="Thioredoxin-like"/>
    <property type="match status" value="1"/>
</dbReference>
<organism evidence="3 4">
    <name type="scientific">Leptospira tipperaryensis</name>
    <dbReference type="NCBI Taxonomy" id="2564040"/>
    <lineage>
        <taxon>Bacteria</taxon>
        <taxon>Pseudomonadati</taxon>
        <taxon>Spirochaetota</taxon>
        <taxon>Spirochaetia</taxon>
        <taxon>Leptospirales</taxon>
        <taxon>Leptospiraceae</taxon>
        <taxon>Leptospira</taxon>
    </lineage>
</organism>
<evidence type="ECO:0000313" key="3">
    <source>
        <dbReference type="EMBL" id="AOP32785.1"/>
    </source>
</evidence>
<dbReference type="InterPro" id="IPR013766">
    <property type="entry name" value="Thioredoxin_domain"/>
</dbReference>
<dbReference type="Gene3D" id="3.40.30.10">
    <property type="entry name" value="Glutaredoxin"/>
    <property type="match status" value="1"/>
</dbReference>
<feature type="domain" description="Thioredoxin" evidence="2">
    <location>
        <begin position="28"/>
        <end position="168"/>
    </location>
</feature>
<keyword evidence="1" id="KW-0472">Membrane</keyword>
<dbReference type="InterPro" id="IPR050553">
    <property type="entry name" value="Thioredoxin_ResA/DsbE_sf"/>
</dbReference>
<dbReference type="PANTHER" id="PTHR42852:SF17">
    <property type="entry name" value="THIOREDOXIN-LIKE PROTEIN HI_1115"/>
    <property type="match status" value="1"/>
</dbReference>
<accession>A0A1D7UT98</accession>
<sequence length="168" mass="19232">MKEILKKTANIALWVVLFLAITIGISIFKASDLKPSVSLNGSTQTNGVKFDSQGRVSIVYFWATWCGVCSTNLPLVRWYSDRLENSDRFSFVSVEEGDNAEKLSNYIRERDVKFNVISGNSKLLNEWKVNAFPAFFILDRNGVIRFADSGMMNPLSLFLRIWISYFFF</sequence>
<reference evidence="3 4" key="1">
    <citation type="submission" date="2016-04" db="EMBL/GenBank/DDBJ databases">
        <title>Complete genome seqeunce of Leptospira alstonii serovar Room22.</title>
        <authorList>
            <person name="Nally J.E."/>
            <person name="Bayles D.O."/>
            <person name="Hurley D."/>
            <person name="Fanning S."/>
            <person name="McMahon B.J."/>
            <person name="Arent Z."/>
        </authorList>
    </citation>
    <scope>NUCLEOTIDE SEQUENCE [LARGE SCALE GENOMIC DNA]</scope>
    <source>
        <strain evidence="3 4">GWTS #1</strain>
    </source>
</reference>
<protein>
    <submittedName>
        <fullName evidence="3">Thiol-disulfide isomerase</fullName>
    </submittedName>
</protein>
<dbReference type="Pfam" id="PF13905">
    <property type="entry name" value="Thioredoxin_8"/>
    <property type="match status" value="1"/>
</dbReference>
<dbReference type="InterPro" id="IPR036249">
    <property type="entry name" value="Thioredoxin-like_sf"/>
</dbReference>
<evidence type="ECO:0000259" key="2">
    <source>
        <dbReference type="PROSITE" id="PS51352"/>
    </source>
</evidence>
<dbReference type="GO" id="GO:0016853">
    <property type="term" value="F:isomerase activity"/>
    <property type="evidence" value="ECO:0007669"/>
    <property type="project" value="UniProtKB-KW"/>
</dbReference>
<dbReference type="KEGG" id="laj:A0128_02200"/>
<keyword evidence="1" id="KW-1133">Transmembrane helix</keyword>
<dbReference type="Proteomes" id="UP000094197">
    <property type="component" value="Chromosome 1"/>
</dbReference>
<feature type="transmembrane region" description="Helical" evidence="1">
    <location>
        <begin position="12"/>
        <end position="30"/>
    </location>
</feature>
<feature type="transmembrane region" description="Helical" evidence="1">
    <location>
        <begin position="59"/>
        <end position="79"/>
    </location>
</feature>
<dbReference type="PANTHER" id="PTHR42852">
    <property type="entry name" value="THIOL:DISULFIDE INTERCHANGE PROTEIN DSBE"/>
    <property type="match status" value="1"/>
</dbReference>
<name>A0A1D7UT98_9LEPT</name>
<dbReference type="PROSITE" id="PS51352">
    <property type="entry name" value="THIOREDOXIN_2"/>
    <property type="match status" value="1"/>
</dbReference>